<dbReference type="InterPro" id="IPR051425">
    <property type="entry name" value="Formin_Homology"/>
</dbReference>
<dbReference type="GO" id="GO:0005884">
    <property type="term" value="C:actin filament"/>
    <property type="evidence" value="ECO:0007669"/>
    <property type="project" value="InterPro"/>
</dbReference>
<sequence length="318" mass="35306">MNSTAPPPPPPPSAPFPPPPAPGAIGMNALAPRKQLKHMPGVKTRQLQWQKLNANHIGSTVWKLGTSAEKEEELEALLDKEGIFNRMEQVFAQKVVASKRAAPKERRQEISIIDSRKAYNISIAVLAKCKHISFKEFKKKILAVDEKFCTEVLLKNLLVNAPSHDEMGKLSVFLKTASEEDLASLSKPDAFCAEIISIDRFKERITNMLFVATFNERITQLGKNMNNVMDASTNLKESQAVRELLNIILMIGNFLNGTNFQGGAFGVRIGSINKLVDTRASSNDTTLLHFVCTMIEEKFPSINETLLKDLELCGEACR</sequence>
<accession>A0A367IJB0</accession>
<dbReference type="Gene3D" id="1.20.58.2220">
    <property type="entry name" value="Formin, FH2 domain"/>
    <property type="match status" value="1"/>
</dbReference>
<dbReference type="Proteomes" id="UP000253551">
    <property type="component" value="Unassembled WGS sequence"/>
</dbReference>
<evidence type="ECO:0000313" key="4">
    <source>
        <dbReference type="Proteomes" id="UP000253551"/>
    </source>
</evidence>
<dbReference type="PRINTS" id="PR00828">
    <property type="entry name" value="FORMIN"/>
</dbReference>
<dbReference type="SMART" id="SM00498">
    <property type="entry name" value="FH2"/>
    <property type="match status" value="1"/>
</dbReference>
<dbReference type="PANTHER" id="PTHR45725">
    <property type="entry name" value="FORMIN HOMOLOGY 2 FAMILY MEMBER"/>
    <property type="match status" value="1"/>
</dbReference>
<feature type="compositionally biased region" description="Pro residues" evidence="1">
    <location>
        <begin position="1"/>
        <end position="22"/>
    </location>
</feature>
<dbReference type="GO" id="GO:0008017">
    <property type="term" value="F:microtubule binding"/>
    <property type="evidence" value="ECO:0007669"/>
    <property type="project" value="InterPro"/>
</dbReference>
<evidence type="ECO:0000259" key="2">
    <source>
        <dbReference type="PROSITE" id="PS51444"/>
    </source>
</evidence>
<dbReference type="AlphaFoldDB" id="A0A367IJB0"/>
<reference evidence="3 4" key="1">
    <citation type="journal article" date="2018" name="G3 (Bethesda)">
        <title>Phylogenetic and Phylogenomic Definition of Rhizopus Species.</title>
        <authorList>
            <person name="Gryganskyi A.P."/>
            <person name="Golan J."/>
            <person name="Dolatabadi S."/>
            <person name="Mondo S."/>
            <person name="Robb S."/>
            <person name="Idnurm A."/>
            <person name="Muszewska A."/>
            <person name="Steczkiewicz K."/>
            <person name="Masonjones S."/>
            <person name="Liao H.L."/>
            <person name="Gajdeczka M.T."/>
            <person name="Anike F."/>
            <person name="Vuek A."/>
            <person name="Anishchenko I.M."/>
            <person name="Voigt K."/>
            <person name="de Hoog G.S."/>
            <person name="Smith M.E."/>
            <person name="Heitman J."/>
            <person name="Vilgalys R."/>
            <person name="Stajich J.E."/>
        </authorList>
    </citation>
    <scope>NUCLEOTIDE SEQUENCE [LARGE SCALE GENOMIC DNA]</scope>
    <source>
        <strain evidence="3 4">LSU 92-RS-03</strain>
    </source>
</reference>
<dbReference type="PANTHER" id="PTHR45725:SF1">
    <property type="entry name" value="DISHEVELLED ASSOCIATED ACTIVATOR OF MORPHOGENESIS, ISOFORM D"/>
    <property type="match status" value="1"/>
</dbReference>
<dbReference type="GO" id="GO:0045010">
    <property type="term" value="P:actin nucleation"/>
    <property type="evidence" value="ECO:0007669"/>
    <property type="project" value="InterPro"/>
</dbReference>
<dbReference type="Gene3D" id="6.10.30.50">
    <property type="match status" value="1"/>
</dbReference>
<feature type="region of interest" description="Disordered" evidence="1">
    <location>
        <begin position="1"/>
        <end position="25"/>
    </location>
</feature>
<protein>
    <recommendedName>
        <fullName evidence="2">FH2 domain-containing protein</fullName>
    </recommendedName>
</protein>
<dbReference type="Pfam" id="PF02181">
    <property type="entry name" value="FH2"/>
    <property type="match status" value="1"/>
</dbReference>
<feature type="domain" description="FH2" evidence="2">
    <location>
        <begin position="33"/>
        <end position="318"/>
    </location>
</feature>
<gene>
    <name evidence="3" type="ORF">CU098_002455</name>
</gene>
<comment type="caution">
    <text evidence="3">The sequence shown here is derived from an EMBL/GenBank/DDBJ whole genome shotgun (WGS) entry which is preliminary data.</text>
</comment>
<proteinExistence type="predicted"/>
<evidence type="ECO:0000256" key="1">
    <source>
        <dbReference type="SAM" id="MobiDB-lite"/>
    </source>
</evidence>
<feature type="non-terminal residue" evidence="3">
    <location>
        <position position="318"/>
    </location>
</feature>
<dbReference type="InterPro" id="IPR015425">
    <property type="entry name" value="FH2_Formin"/>
</dbReference>
<dbReference type="EMBL" id="PJQM01007762">
    <property type="protein sequence ID" value="RCH77755.1"/>
    <property type="molecule type" value="Genomic_DNA"/>
</dbReference>
<name>A0A367IJB0_RHIST</name>
<keyword evidence="4" id="KW-1185">Reference proteome</keyword>
<dbReference type="OrthoDB" id="2286011at2759"/>
<dbReference type="STRING" id="4846.A0A367IJB0"/>
<dbReference type="SUPFAM" id="SSF101447">
    <property type="entry name" value="Formin homology 2 domain (FH2 domain)"/>
    <property type="match status" value="1"/>
</dbReference>
<dbReference type="InterPro" id="IPR001265">
    <property type="entry name" value="Formin_Cappuccino_subfam"/>
</dbReference>
<evidence type="ECO:0000313" key="3">
    <source>
        <dbReference type="EMBL" id="RCH77755.1"/>
    </source>
</evidence>
<organism evidence="3 4">
    <name type="scientific">Rhizopus stolonifer</name>
    <name type="common">Rhizopus nigricans</name>
    <dbReference type="NCBI Taxonomy" id="4846"/>
    <lineage>
        <taxon>Eukaryota</taxon>
        <taxon>Fungi</taxon>
        <taxon>Fungi incertae sedis</taxon>
        <taxon>Mucoromycota</taxon>
        <taxon>Mucoromycotina</taxon>
        <taxon>Mucoromycetes</taxon>
        <taxon>Mucorales</taxon>
        <taxon>Mucorineae</taxon>
        <taxon>Rhizopodaceae</taxon>
        <taxon>Rhizopus</taxon>
    </lineage>
</organism>
<dbReference type="PROSITE" id="PS51444">
    <property type="entry name" value="FH2"/>
    <property type="match status" value="1"/>
</dbReference>
<dbReference type="InterPro" id="IPR042201">
    <property type="entry name" value="FH2_Formin_sf"/>
</dbReference>